<proteinExistence type="predicted"/>
<evidence type="ECO:0000313" key="2">
    <source>
        <dbReference type="RefSeq" id="XP_006813982.1"/>
    </source>
</evidence>
<name>A0ABM0M1U1_SACKO</name>
<protein>
    <submittedName>
        <fullName evidence="2">Uncharacterized protein LOC102802962</fullName>
    </submittedName>
</protein>
<evidence type="ECO:0000313" key="1">
    <source>
        <dbReference type="Proteomes" id="UP000694865"/>
    </source>
</evidence>
<sequence>MTKGDERKLNTFQTKCLRRIMKIKWQDQVRNEELLTRTGMEKLSTTVMKRRWKFIGHTLREEPTSICNTALTWAPEGKRKRGRPKTTSTHCREGKKQGWMEVMGGSQSCSS</sequence>
<dbReference type="Proteomes" id="UP000694865">
    <property type="component" value="Unplaced"/>
</dbReference>
<dbReference type="GeneID" id="102802962"/>
<reference evidence="2" key="1">
    <citation type="submission" date="2025-08" db="UniProtKB">
        <authorList>
            <consortium name="RefSeq"/>
        </authorList>
    </citation>
    <scope>IDENTIFICATION</scope>
    <source>
        <tissue evidence="2">Testes</tissue>
    </source>
</reference>
<gene>
    <name evidence="2" type="primary">LOC102802962</name>
</gene>
<accession>A0ABM0M1U1</accession>
<dbReference type="RefSeq" id="XP_006813982.1">
    <property type="nucleotide sequence ID" value="XM_006813919.1"/>
</dbReference>
<keyword evidence="1" id="KW-1185">Reference proteome</keyword>
<organism evidence="1 2">
    <name type="scientific">Saccoglossus kowalevskii</name>
    <name type="common">Acorn worm</name>
    <dbReference type="NCBI Taxonomy" id="10224"/>
    <lineage>
        <taxon>Eukaryota</taxon>
        <taxon>Metazoa</taxon>
        <taxon>Hemichordata</taxon>
        <taxon>Enteropneusta</taxon>
        <taxon>Harrimaniidae</taxon>
        <taxon>Saccoglossus</taxon>
    </lineage>
</organism>